<dbReference type="RefSeq" id="WP_041974801.1">
    <property type="nucleotide sequence ID" value="NZ_CBXV010000003.1"/>
</dbReference>
<evidence type="ECO:0000259" key="1">
    <source>
        <dbReference type="Pfam" id="PF00496"/>
    </source>
</evidence>
<feature type="domain" description="Solute-binding protein family 5" evidence="1">
    <location>
        <begin position="74"/>
        <end position="441"/>
    </location>
</feature>
<dbReference type="GO" id="GO:1904680">
    <property type="term" value="F:peptide transmembrane transporter activity"/>
    <property type="evidence" value="ECO:0007669"/>
    <property type="project" value="TreeGrafter"/>
</dbReference>
<dbReference type="InterPro" id="IPR000914">
    <property type="entry name" value="SBP_5_dom"/>
</dbReference>
<gene>
    <name evidence="2" type="ORF">PYK22_00874</name>
</gene>
<dbReference type="GO" id="GO:0043190">
    <property type="term" value="C:ATP-binding cassette (ABC) transporter complex"/>
    <property type="evidence" value="ECO:0007669"/>
    <property type="project" value="InterPro"/>
</dbReference>
<keyword evidence="3" id="KW-1185">Reference proteome</keyword>
<reference evidence="2 3" key="1">
    <citation type="submission" date="2013-12" db="EMBL/GenBank/DDBJ databases">
        <authorList>
            <person name="Stott M."/>
        </authorList>
    </citation>
    <scope>NUCLEOTIDE SEQUENCE [LARGE SCALE GENOMIC DNA]</scope>
    <source>
        <strain evidence="2 3">K22</strain>
    </source>
</reference>
<dbReference type="SUPFAM" id="SSF53850">
    <property type="entry name" value="Periplasmic binding protein-like II"/>
    <property type="match status" value="1"/>
</dbReference>
<dbReference type="OrthoDB" id="9796817at2"/>
<name>A0A0B6WX59_9BACT</name>
<dbReference type="Gene3D" id="3.90.76.10">
    <property type="entry name" value="Dipeptide-binding Protein, Domain 1"/>
    <property type="match status" value="1"/>
</dbReference>
<dbReference type="EMBL" id="CBXV010000003">
    <property type="protein sequence ID" value="CDM64879.1"/>
    <property type="molecule type" value="Genomic_DNA"/>
</dbReference>
<dbReference type="PROSITE" id="PS51257">
    <property type="entry name" value="PROKAR_LIPOPROTEIN"/>
    <property type="match status" value="1"/>
</dbReference>
<dbReference type="Proteomes" id="UP000031518">
    <property type="component" value="Unassembled WGS sequence"/>
</dbReference>
<dbReference type="CDD" id="cd00995">
    <property type="entry name" value="PBP2_NikA_DppA_OppA_like"/>
    <property type="match status" value="1"/>
</dbReference>
<reference evidence="2 3" key="2">
    <citation type="submission" date="2015-01" db="EMBL/GenBank/DDBJ databases">
        <title>Complete genome sequence of Pyrinomonas methylaliphatogenes type strain K22T.</title>
        <authorList>
            <person name="Lee K.C.Y."/>
            <person name="Power J.F."/>
            <person name="Dunfield P.F."/>
            <person name="Morgan X.C."/>
            <person name="Huttenhower C."/>
            <person name="Stott M.B."/>
        </authorList>
    </citation>
    <scope>NUCLEOTIDE SEQUENCE [LARGE SCALE GENOMIC DNA]</scope>
    <source>
        <strain evidence="2 3">K22</strain>
    </source>
</reference>
<evidence type="ECO:0000313" key="3">
    <source>
        <dbReference type="Proteomes" id="UP000031518"/>
    </source>
</evidence>
<accession>A0A0B6WX59</accession>
<evidence type="ECO:0000313" key="2">
    <source>
        <dbReference type="EMBL" id="CDM64879.1"/>
    </source>
</evidence>
<dbReference type="GO" id="GO:0030288">
    <property type="term" value="C:outer membrane-bounded periplasmic space"/>
    <property type="evidence" value="ECO:0007669"/>
    <property type="project" value="UniProtKB-ARBA"/>
</dbReference>
<sequence length="521" mass="58505">MRNSTSGRLRFFVCAAVCLIILASQGCRRAEDRFVLALEARPETLDPLRSTDASSERLRQLIFNTLVRKNERFEYVGELAETIEPAADGLAYTFKLRDGVRFHDGRQLTAVDAKYTLEALLGSDSRKAAPFFEGAGPNRQPRIAAIEAPDARTLVIRLRKPWPELLANLVPIGIIPQGSAEQQKTHPLGSGPFRFERYDESQQVVDLAAHENYWEGAPKIKSLRVRVILDANTLQAELRAGRISMAINTSLSPDAYRALAQDPNLQVVQSPGANIQYLGFNVQADLVKDARVRQAIAYAIDRESIVRDLLLGQARVAHSILPESSWAYSPGTKYVFDPERAKRLLDEAGLRDPDGDGPRLRNEDRPITLKISSSNVVARAVAGVIQNELKQVGLRLEIETLEDNVLRDAQRNGQYQMTIGRWVGGNQDPIFLRDLFMTNGAFNRSRYSNTELDRILQEATSTTDRERARTLYAQAQEIISREVPMLPLWYPDNMIVARRNISNIKIDPSGDWSFVRNVTVQ</sequence>
<dbReference type="Gene3D" id="3.40.190.10">
    <property type="entry name" value="Periplasmic binding protein-like II"/>
    <property type="match status" value="1"/>
</dbReference>
<dbReference type="STRING" id="454194.PYK22_00874"/>
<dbReference type="InterPro" id="IPR039424">
    <property type="entry name" value="SBP_5"/>
</dbReference>
<dbReference type="PIRSF" id="PIRSF002741">
    <property type="entry name" value="MppA"/>
    <property type="match status" value="1"/>
</dbReference>
<organism evidence="2 3">
    <name type="scientific">Pyrinomonas methylaliphatogenes</name>
    <dbReference type="NCBI Taxonomy" id="454194"/>
    <lineage>
        <taxon>Bacteria</taxon>
        <taxon>Pseudomonadati</taxon>
        <taxon>Acidobacteriota</taxon>
        <taxon>Blastocatellia</taxon>
        <taxon>Blastocatellales</taxon>
        <taxon>Pyrinomonadaceae</taxon>
        <taxon>Pyrinomonas</taxon>
    </lineage>
</organism>
<dbReference type="InterPro" id="IPR030678">
    <property type="entry name" value="Peptide/Ni-bd"/>
</dbReference>
<dbReference type="PANTHER" id="PTHR30290">
    <property type="entry name" value="PERIPLASMIC BINDING COMPONENT OF ABC TRANSPORTER"/>
    <property type="match status" value="1"/>
</dbReference>
<dbReference type="Gene3D" id="3.10.105.10">
    <property type="entry name" value="Dipeptide-binding Protein, Domain 3"/>
    <property type="match status" value="1"/>
</dbReference>
<proteinExistence type="predicted"/>
<dbReference type="GO" id="GO:0015833">
    <property type="term" value="P:peptide transport"/>
    <property type="evidence" value="ECO:0007669"/>
    <property type="project" value="TreeGrafter"/>
</dbReference>
<dbReference type="Pfam" id="PF00496">
    <property type="entry name" value="SBP_bac_5"/>
    <property type="match status" value="1"/>
</dbReference>
<protein>
    <submittedName>
        <fullName evidence="2">ABC-type dipeptide transport system, periplasmic component</fullName>
    </submittedName>
</protein>
<dbReference type="AlphaFoldDB" id="A0A0B6WX59"/>